<dbReference type="GO" id="GO:0003743">
    <property type="term" value="F:translation initiation factor activity"/>
    <property type="evidence" value="ECO:0007669"/>
    <property type="project" value="UniProtKB-KW"/>
</dbReference>
<dbReference type="EMBL" id="VUJU01003512">
    <property type="protein sequence ID" value="KAF0757655.1"/>
    <property type="molecule type" value="Genomic_DNA"/>
</dbReference>
<sequence length="245" mass="28730">MVWLSFEYPQIITDSNNIIKPTPNISDEYKKLKKNIKIDANIINSTESLYTDVAMVYPISSWTFWYRDPLKSNLKYPWEESLTKIETVQDITHLWKVLGHIIQPSVKFLNTCLFVFNEKSVPAWEHKSNENAGRWIIILKDNHNLHNIWNNMVLQVVGDKFATVITDINGIGLHIKPVCSKITVWTTKTTLNNYKRILNIGYNYLFINCIHYSKCIPKKVMSRQTIGQMTKRMYYLMHNNTLISI</sequence>
<dbReference type="GO" id="GO:0000340">
    <property type="term" value="F:RNA 7-methylguanosine cap binding"/>
    <property type="evidence" value="ECO:0007669"/>
    <property type="project" value="TreeGrafter"/>
</dbReference>
<keyword evidence="1" id="KW-0694">RNA-binding</keyword>
<protein>
    <submittedName>
        <fullName evidence="2">Eukaryotic translation initiation factor 4E1-like</fullName>
    </submittedName>
</protein>
<evidence type="ECO:0000256" key="1">
    <source>
        <dbReference type="RuleBase" id="RU004374"/>
    </source>
</evidence>
<dbReference type="InterPro" id="IPR023398">
    <property type="entry name" value="TIF_eIF4e-like"/>
</dbReference>
<reference evidence="2 3" key="1">
    <citation type="submission" date="2019-08" db="EMBL/GenBank/DDBJ databases">
        <title>Whole genome of Aphis craccivora.</title>
        <authorList>
            <person name="Voronova N.V."/>
            <person name="Shulinski R.S."/>
            <person name="Bandarenka Y.V."/>
            <person name="Zhorov D.G."/>
            <person name="Warner D."/>
        </authorList>
    </citation>
    <scope>NUCLEOTIDE SEQUENCE [LARGE SCALE GENOMIC DNA]</scope>
    <source>
        <strain evidence="2">180601</strain>
        <tissue evidence="2">Whole Body</tissue>
    </source>
</reference>
<dbReference type="Pfam" id="PF01652">
    <property type="entry name" value="IF4E"/>
    <property type="match status" value="1"/>
</dbReference>
<dbReference type="SUPFAM" id="SSF55418">
    <property type="entry name" value="eIF4e-like"/>
    <property type="match status" value="1"/>
</dbReference>
<dbReference type="InterPro" id="IPR001040">
    <property type="entry name" value="TIF_eIF_4E"/>
</dbReference>
<dbReference type="Gene3D" id="3.30.760.10">
    <property type="entry name" value="RNA Cap, Translation Initiation Factor Eif4e"/>
    <property type="match status" value="1"/>
</dbReference>
<organism evidence="2 3">
    <name type="scientific">Aphis craccivora</name>
    <name type="common">Cowpea aphid</name>
    <dbReference type="NCBI Taxonomy" id="307492"/>
    <lineage>
        <taxon>Eukaryota</taxon>
        <taxon>Metazoa</taxon>
        <taxon>Ecdysozoa</taxon>
        <taxon>Arthropoda</taxon>
        <taxon>Hexapoda</taxon>
        <taxon>Insecta</taxon>
        <taxon>Pterygota</taxon>
        <taxon>Neoptera</taxon>
        <taxon>Paraneoptera</taxon>
        <taxon>Hemiptera</taxon>
        <taxon>Sternorrhyncha</taxon>
        <taxon>Aphidomorpha</taxon>
        <taxon>Aphidoidea</taxon>
        <taxon>Aphididae</taxon>
        <taxon>Aphidini</taxon>
        <taxon>Aphis</taxon>
        <taxon>Aphis</taxon>
    </lineage>
</organism>
<dbReference type="Proteomes" id="UP000478052">
    <property type="component" value="Unassembled WGS sequence"/>
</dbReference>
<keyword evidence="1" id="KW-0648">Protein biosynthesis</keyword>
<comment type="similarity">
    <text evidence="1">Belongs to the eukaryotic initiation factor 4E family.</text>
</comment>
<keyword evidence="1 2" id="KW-0396">Initiation factor</keyword>
<proteinExistence type="inferred from homology"/>
<evidence type="ECO:0000313" key="3">
    <source>
        <dbReference type="Proteomes" id="UP000478052"/>
    </source>
</evidence>
<dbReference type="AlphaFoldDB" id="A0A6G0YKW2"/>
<dbReference type="GO" id="GO:0016281">
    <property type="term" value="C:eukaryotic translation initiation factor 4F complex"/>
    <property type="evidence" value="ECO:0007669"/>
    <property type="project" value="TreeGrafter"/>
</dbReference>
<keyword evidence="3" id="KW-1185">Reference proteome</keyword>
<dbReference type="PANTHER" id="PTHR11960">
    <property type="entry name" value="EUKARYOTIC TRANSLATION INITIATION FACTOR 4E RELATED"/>
    <property type="match status" value="1"/>
</dbReference>
<name>A0A6G0YKW2_APHCR</name>
<dbReference type="OrthoDB" id="17977at2759"/>
<comment type="caution">
    <text evidence="2">The sequence shown here is derived from an EMBL/GenBank/DDBJ whole genome shotgun (WGS) entry which is preliminary data.</text>
</comment>
<accession>A0A6G0YKW2</accession>
<gene>
    <name evidence="2" type="ORF">FWK35_00020697</name>
</gene>
<evidence type="ECO:0000313" key="2">
    <source>
        <dbReference type="EMBL" id="KAF0757655.1"/>
    </source>
</evidence>